<keyword evidence="8" id="KW-1185">Reference proteome</keyword>
<evidence type="ECO:0000259" key="6">
    <source>
        <dbReference type="Pfam" id="PF08281"/>
    </source>
</evidence>
<dbReference type="InterPro" id="IPR039425">
    <property type="entry name" value="RNA_pol_sigma-70-like"/>
</dbReference>
<keyword evidence="3" id="KW-0731">Sigma factor</keyword>
<dbReference type="PANTHER" id="PTHR43133:SF46">
    <property type="entry name" value="RNA POLYMERASE SIGMA-70 FACTOR ECF SUBFAMILY"/>
    <property type="match status" value="1"/>
</dbReference>
<keyword evidence="4" id="KW-0804">Transcription</keyword>
<protein>
    <submittedName>
        <fullName evidence="7">Sigma-70 family RNA polymerase sigma factor</fullName>
    </submittedName>
</protein>
<dbReference type="GO" id="GO:0003677">
    <property type="term" value="F:DNA binding"/>
    <property type="evidence" value="ECO:0007669"/>
    <property type="project" value="InterPro"/>
</dbReference>
<dbReference type="InterPro" id="IPR007627">
    <property type="entry name" value="RNA_pol_sigma70_r2"/>
</dbReference>
<dbReference type="SUPFAM" id="SSF88659">
    <property type="entry name" value="Sigma3 and sigma4 domains of RNA polymerase sigma factors"/>
    <property type="match status" value="1"/>
</dbReference>
<dbReference type="Gene3D" id="1.10.1740.10">
    <property type="match status" value="1"/>
</dbReference>
<dbReference type="Pfam" id="PF04542">
    <property type="entry name" value="Sigma70_r2"/>
    <property type="match status" value="1"/>
</dbReference>
<evidence type="ECO:0000256" key="4">
    <source>
        <dbReference type="ARBA" id="ARBA00023163"/>
    </source>
</evidence>
<evidence type="ECO:0000256" key="1">
    <source>
        <dbReference type="ARBA" id="ARBA00010641"/>
    </source>
</evidence>
<evidence type="ECO:0000259" key="5">
    <source>
        <dbReference type="Pfam" id="PF04542"/>
    </source>
</evidence>
<feature type="domain" description="RNA polymerase sigma-70 region 2" evidence="5">
    <location>
        <begin position="22"/>
        <end position="88"/>
    </location>
</feature>
<evidence type="ECO:0000256" key="3">
    <source>
        <dbReference type="ARBA" id="ARBA00023082"/>
    </source>
</evidence>
<dbReference type="PANTHER" id="PTHR43133">
    <property type="entry name" value="RNA POLYMERASE ECF-TYPE SIGMA FACTO"/>
    <property type="match status" value="1"/>
</dbReference>
<dbReference type="EMBL" id="VWSF01000027">
    <property type="protein sequence ID" value="KAA5540320.1"/>
    <property type="molecule type" value="Genomic_DNA"/>
</dbReference>
<dbReference type="Proteomes" id="UP000323426">
    <property type="component" value="Unassembled WGS sequence"/>
</dbReference>
<evidence type="ECO:0000313" key="7">
    <source>
        <dbReference type="EMBL" id="KAA5540320.1"/>
    </source>
</evidence>
<dbReference type="GO" id="GO:0016987">
    <property type="term" value="F:sigma factor activity"/>
    <property type="evidence" value="ECO:0007669"/>
    <property type="project" value="UniProtKB-KW"/>
</dbReference>
<name>A0A5M6D0V5_9BACT</name>
<dbReference type="InterPro" id="IPR013325">
    <property type="entry name" value="RNA_pol_sigma_r2"/>
</dbReference>
<dbReference type="InterPro" id="IPR013324">
    <property type="entry name" value="RNA_pol_sigma_r3/r4-like"/>
</dbReference>
<dbReference type="Pfam" id="PF08281">
    <property type="entry name" value="Sigma70_r4_2"/>
    <property type="match status" value="1"/>
</dbReference>
<sequence>MHAEDEIIAGCKQEKPHFQEKLYQLYSRRMMAICVRYTNNRFEAEDIFHEAFVKVFKFINTHEGGSFEGWMKRIFVNTAINHYHKNRKYQAQLDYSAVEESVPAADDVLSTISSQELLLLINKLPEGYRVVFNLYVIEGYNHREIGEMLNIAEGTSKSQLAKAKGLLKKLLQQYSISDHVIR</sequence>
<dbReference type="AlphaFoldDB" id="A0A5M6D0V5"/>
<proteinExistence type="inferred from homology"/>
<evidence type="ECO:0000313" key="8">
    <source>
        <dbReference type="Proteomes" id="UP000323426"/>
    </source>
</evidence>
<reference evidence="7 8" key="1">
    <citation type="submission" date="2019-09" db="EMBL/GenBank/DDBJ databases">
        <title>Genome sequence and assembly of Adhaeribacter sp.</title>
        <authorList>
            <person name="Chhetri G."/>
        </authorList>
    </citation>
    <scope>NUCLEOTIDE SEQUENCE [LARGE SCALE GENOMIC DNA]</scope>
    <source>
        <strain evidence="7 8">DK36</strain>
    </source>
</reference>
<gene>
    <name evidence="7" type="ORF">F0145_22695</name>
</gene>
<comment type="caution">
    <text evidence="7">The sequence shown here is derived from an EMBL/GenBank/DDBJ whole genome shotgun (WGS) entry which is preliminary data.</text>
</comment>
<dbReference type="InterPro" id="IPR013249">
    <property type="entry name" value="RNA_pol_sigma70_r4_t2"/>
</dbReference>
<feature type="domain" description="RNA polymerase sigma factor 70 region 4 type 2" evidence="6">
    <location>
        <begin position="115"/>
        <end position="164"/>
    </location>
</feature>
<dbReference type="RefSeq" id="WP_150092330.1">
    <property type="nucleotide sequence ID" value="NZ_VWSF01000027.1"/>
</dbReference>
<dbReference type="Gene3D" id="1.10.10.10">
    <property type="entry name" value="Winged helix-like DNA-binding domain superfamily/Winged helix DNA-binding domain"/>
    <property type="match status" value="1"/>
</dbReference>
<dbReference type="GO" id="GO:0006352">
    <property type="term" value="P:DNA-templated transcription initiation"/>
    <property type="evidence" value="ECO:0007669"/>
    <property type="project" value="InterPro"/>
</dbReference>
<accession>A0A5M6D0V5</accession>
<comment type="similarity">
    <text evidence="1">Belongs to the sigma-70 factor family. ECF subfamily.</text>
</comment>
<dbReference type="InterPro" id="IPR036388">
    <property type="entry name" value="WH-like_DNA-bd_sf"/>
</dbReference>
<dbReference type="NCBIfam" id="TIGR02937">
    <property type="entry name" value="sigma70-ECF"/>
    <property type="match status" value="1"/>
</dbReference>
<dbReference type="SUPFAM" id="SSF88946">
    <property type="entry name" value="Sigma2 domain of RNA polymerase sigma factors"/>
    <property type="match status" value="1"/>
</dbReference>
<dbReference type="InterPro" id="IPR014284">
    <property type="entry name" value="RNA_pol_sigma-70_dom"/>
</dbReference>
<organism evidence="7 8">
    <name type="scientific">Adhaeribacter rhizoryzae</name>
    <dbReference type="NCBI Taxonomy" id="2607907"/>
    <lineage>
        <taxon>Bacteria</taxon>
        <taxon>Pseudomonadati</taxon>
        <taxon>Bacteroidota</taxon>
        <taxon>Cytophagia</taxon>
        <taxon>Cytophagales</taxon>
        <taxon>Hymenobacteraceae</taxon>
        <taxon>Adhaeribacter</taxon>
    </lineage>
</organism>
<evidence type="ECO:0000256" key="2">
    <source>
        <dbReference type="ARBA" id="ARBA00023015"/>
    </source>
</evidence>
<keyword evidence="2" id="KW-0805">Transcription regulation</keyword>